<dbReference type="Gene3D" id="3.40.250.10">
    <property type="entry name" value="Rhodanese-like domain"/>
    <property type="match status" value="1"/>
</dbReference>
<evidence type="ECO:0000259" key="1">
    <source>
        <dbReference type="PROSITE" id="PS50206"/>
    </source>
</evidence>
<dbReference type="AlphaFoldDB" id="A0A381NMG7"/>
<dbReference type="GO" id="GO:0050313">
    <property type="term" value="F:sulfur dioxygenase activity"/>
    <property type="evidence" value="ECO:0007669"/>
    <property type="project" value="InterPro"/>
</dbReference>
<dbReference type="PROSITE" id="PS50206">
    <property type="entry name" value="RHODANESE_3"/>
    <property type="match status" value="1"/>
</dbReference>
<dbReference type="SMART" id="SM00849">
    <property type="entry name" value="Lactamase_B"/>
    <property type="match status" value="1"/>
</dbReference>
<organism evidence="2">
    <name type="scientific">marine metagenome</name>
    <dbReference type="NCBI Taxonomy" id="408172"/>
    <lineage>
        <taxon>unclassified sequences</taxon>
        <taxon>metagenomes</taxon>
        <taxon>ecological metagenomes</taxon>
    </lineage>
</organism>
<dbReference type="InterPro" id="IPR044528">
    <property type="entry name" value="POD-like_MBL-fold"/>
</dbReference>
<dbReference type="Gene3D" id="3.60.15.10">
    <property type="entry name" value="Ribonuclease Z/Hydroxyacylglutathione hydrolase-like"/>
    <property type="match status" value="1"/>
</dbReference>
<dbReference type="SUPFAM" id="SSF56281">
    <property type="entry name" value="Metallo-hydrolase/oxidoreductase"/>
    <property type="match status" value="1"/>
</dbReference>
<sequence>MYRDLVNKTDFRLLDVRNEDDFIRFQVESPYSFEMSNVPYIDFIEDEKSTLGKIPKDKPIKIVCAKEGSAKYVGDILSANGFGDVSYLSGGIKTWGDLLVPVRINPVSDDYSLYQFIRPGKACLSYGIVNSGQMAVLDPSRNIDFYREFARSENATITQVLETHAHADHLSGGIEICSNSDVEMLVHKLDFPDSPFNYVTLDHLEKVTLCDFGPEMDVYHTPGHTEGSLTYLIDGKYLITGDTLFIISAGRPDLGGKVKEWVYDLYKTIIYQYAELPGDASVLPAHYVTWQETDENLCFSAPLEKLRENNPIFSLTSENEFAQFIFDNMRDTPEVYNDIKQVNRGLMNVTMEEADIMDLGKNECAASHYDSV</sequence>
<dbReference type="SUPFAM" id="SSF52821">
    <property type="entry name" value="Rhodanese/Cell cycle control phosphatase"/>
    <property type="match status" value="1"/>
</dbReference>
<dbReference type="GO" id="GO:0006749">
    <property type="term" value="P:glutathione metabolic process"/>
    <property type="evidence" value="ECO:0007669"/>
    <property type="project" value="InterPro"/>
</dbReference>
<dbReference type="EMBL" id="UINC01000462">
    <property type="protein sequence ID" value="SUZ55802.1"/>
    <property type="molecule type" value="Genomic_DNA"/>
</dbReference>
<name>A0A381NMG7_9ZZZZ</name>
<dbReference type="PANTHER" id="PTHR43084">
    <property type="entry name" value="PERSULFIDE DIOXYGENASE ETHE1"/>
    <property type="match status" value="1"/>
</dbReference>
<dbReference type="InterPro" id="IPR036873">
    <property type="entry name" value="Rhodanese-like_dom_sf"/>
</dbReference>
<reference evidence="2" key="1">
    <citation type="submission" date="2018-05" db="EMBL/GenBank/DDBJ databases">
        <authorList>
            <person name="Lanie J.A."/>
            <person name="Ng W.-L."/>
            <person name="Kazmierczak K.M."/>
            <person name="Andrzejewski T.M."/>
            <person name="Davidsen T.M."/>
            <person name="Wayne K.J."/>
            <person name="Tettelin H."/>
            <person name="Glass J.I."/>
            <person name="Rusch D."/>
            <person name="Podicherti R."/>
            <person name="Tsui H.-C.T."/>
            <person name="Winkler M.E."/>
        </authorList>
    </citation>
    <scope>NUCLEOTIDE SEQUENCE</scope>
</reference>
<dbReference type="GO" id="GO:0070813">
    <property type="term" value="P:hydrogen sulfide metabolic process"/>
    <property type="evidence" value="ECO:0007669"/>
    <property type="project" value="TreeGrafter"/>
</dbReference>
<accession>A0A381NMG7</accession>
<dbReference type="Pfam" id="PF00581">
    <property type="entry name" value="Rhodanese"/>
    <property type="match status" value="1"/>
</dbReference>
<feature type="domain" description="Rhodanese" evidence="1">
    <location>
        <begin position="7"/>
        <end position="101"/>
    </location>
</feature>
<evidence type="ECO:0000313" key="2">
    <source>
        <dbReference type="EMBL" id="SUZ55802.1"/>
    </source>
</evidence>
<proteinExistence type="predicted"/>
<dbReference type="InterPro" id="IPR001763">
    <property type="entry name" value="Rhodanese-like_dom"/>
</dbReference>
<dbReference type="InterPro" id="IPR051682">
    <property type="entry name" value="Mito_Persulfide_Diox"/>
</dbReference>
<dbReference type="Pfam" id="PF00753">
    <property type="entry name" value="Lactamase_B"/>
    <property type="match status" value="1"/>
</dbReference>
<dbReference type="CDD" id="cd07724">
    <property type="entry name" value="POD-like_MBL-fold"/>
    <property type="match status" value="1"/>
</dbReference>
<dbReference type="PANTHER" id="PTHR43084:SF7">
    <property type="entry name" value="BETA-LACTAMASE DOMAIN PROTEIN"/>
    <property type="match status" value="1"/>
</dbReference>
<protein>
    <recommendedName>
        <fullName evidence="1">Rhodanese domain-containing protein</fullName>
    </recommendedName>
</protein>
<dbReference type="InterPro" id="IPR036866">
    <property type="entry name" value="RibonucZ/Hydroxyglut_hydro"/>
</dbReference>
<gene>
    <name evidence="2" type="ORF">METZ01_LOCUS8656</name>
</gene>
<dbReference type="InterPro" id="IPR001279">
    <property type="entry name" value="Metallo-B-lactamas"/>
</dbReference>